<name>A0AAX4PT18_9CAUD</name>
<proteinExistence type="predicted"/>
<evidence type="ECO:0000313" key="1">
    <source>
        <dbReference type="EMBL" id="WZP35764.1"/>
    </source>
</evidence>
<protein>
    <submittedName>
        <fullName evidence="1">Uncharacterized protein</fullName>
    </submittedName>
</protein>
<evidence type="ECO:0000313" key="2">
    <source>
        <dbReference type="Proteomes" id="UP001432787"/>
    </source>
</evidence>
<dbReference type="Proteomes" id="UP001432787">
    <property type="component" value="Segment"/>
</dbReference>
<dbReference type="EMBL" id="PP582187">
    <property type="protein sequence ID" value="WZP35764.1"/>
    <property type="molecule type" value="Genomic_DNA"/>
</dbReference>
<organism evidence="1 2">
    <name type="scientific">Enterococcus phage vB_Efs6_KEN16</name>
    <dbReference type="NCBI Taxonomy" id="3138325"/>
    <lineage>
        <taxon>Viruses</taxon>
        <taxon>Duplodnaviria</taxon>
        <taxon>Heunggongvirae</taxon>
        <taxon>Uroviricota</taxon>
        <taxon>Caudoviricetes</taxon>
        <taxon>Herelleviridae</taxon>
        <taxon>Brockvirinae</taxon>
        <taxon>Kochikohdavirus</taxon>
    </lineage>
</organism>
<sequence length="30" mass="3643">MKMNNLKLLIFLFLNNYNKERVAYNCKVHA</sequence>
<reference evidence="1" key="1">
    <citation type="submission" date="2024-04" db="EMBL/GenBank/DDBJ databases">
        <authorList>
            <person name="Soro O."/>
            <person name="Kigen C."/>
            <person name="Nyerere A."/>
            <person name="Musila L."/>
        </authorList>
    </citation>
    <scope>NUCLEOTIDE SEQUENCE</scope>
</reference>
<accession>A0AAX4PT18</accession>